<sequence>MASAVSTATQASSAPSPSTSGERNYVILRYKNDLDENALTFDARGTAKDLIKVKYREGDRKKTIYLQSAACTLRSPLTVDGETQKYVDFDLWETSSKQSREFVRKIEAIEHKVVEFLSRNIDRETEGESAKRLLKSSLMTLQKAKKASMPAFRLSTEDFFDEGLFNTEGKDAADLEDVRVQFIAELAGVKVAKRNGLAVCIWKLSQLRVLPDAPQKDNAEGDRIEKGVNVFEVEEDDDEAALIIGAAIVIFLLFFQRPTPSPRKEVTFQVPLTGSDEGVQAFVSPSGGPSVEFLPSTDGERVYADYA</sequence>
<dbReference type="EMBL" id="DF237583">
    <property type="protein sequence ID" value="GAQ90398.1"/>
    <property type="molecule type" value="Genomic_DNA"/>
</dbReference>
<organism evidence="2 3">
    <name type="scientific">Klebsormidium nitens</name>
    <name type="common">Green alga</name>
    <name type="synonym">Ulothrix nitens</name>
    <dbReference type="NCBI Taxonomy" id="105231"/>
    <lineage>
        <taxon>Eukaryota</taxon>
        <taxon>Viridiplantae</taxon>
        <taxon>Streptophyta</taxon>
        <taxon>Klebsormidiophyceae</taxon>
        <taxon>Klebsormidiales</taxon>
        <taxon>Klebsormidiaceae</taxon>
        <taxon>Klebsormidium</taxon>
    </lineage>
</organism>
<evidence type="ECO:0000313" key="3">
    <source>
        <dbReference type="Proteomes" id="UP000054558"/>
    </source>
</evidence>
<proteinExistence type="predicted"/>
<protein>
    <submittedName>
        <fullName evidence="2">Uncharacterized protein</fullName>
    </submittedName>
</protein>
<reference evidence="2 3" key="1">
    <citation type="journal article" date="2014" name="Nat. Commun.">
        <title>Klebsormidium flaccidum genome reveals primary factors for plant terrestrial adaptation.</title>
        <authorList>
            <person name="Hori K."/>
            <person name="Maruyama F."/>
            <person name="Fujisawa T."/>
            <person name="Togashi T."/>
            <person name="Yamamoto N."/>
            <person name="Seo M."/>
            <person name="Sato S."/>
            <person name="Yamada T."/>
            <person name="Mori H."/>
            <person name="Tajima N."/>
            <person name="Moriyama T."/>
            <person name="Ikeuchi M."/>
            <person name="Watanabe M."/>
            <person name="Wada H."/>
            <person name="Kobayashi K."/>
            <person name="Saito M."/>
            <person name="Masuda T."/>
            <person name="Sasaki-Sekimoto Y."/>
            <person name="Mashiguchi K."/>
            <person name="Awai K."/>
            <person name="Shimojima M."/>
            <person name="Masuda S."/>
            <person name="Iwai M."/>
            <person name="Nobusawa T."/>
            <person name="Narise T."/>
            <person name="Kondo S."/>
            <person name="Saito H."/>
            <person name="Sato R."/>
            <person name="Murakawa M."/>
            <person name="Ihara Y."/>
            <person name="Oshima-Yamada Y."/>
            <person name="Ohtaka K."/>
            <person name="Satoh M."/>
            <person name="Sonobe K."/>
            <person name="Ishii M."/>
            <person name="Ohtani R."/>
            <person name="Kanamori-Sato M."/>
            <person name="Honoki R."/>
            <person name="Miyazaki D."/>
            <person name="Mochizuki H."/>
            <person name="Umetsu J."/>
            <person name="Higashi K."/>
            <person name="Shibata D."/>
            <person name="Kamiya Y."/>
            <person name="Sato N."/>
            <person name="Nakamura Y."/>
            <person name="Tabata S."/>
            <person name="Ida S."/>
            <person name="Kurokawa K."/>
            <person name="Ohta H."/>
        </authorList>
    </citation>
    <scope>NUCLEOTIDE SEQUENCE [LARGE SCALE GENOMIC DNA]</scope>
    <source>
        <strain evidence="2 3">NIES-2285</strain>
    </source>
</reference>
<keyword evidence="3" id="KW-1185">Reference proteome</keyword>
<dbReference type="Proteomes" id="UP000054558">
    <property type="component" value="Unassembled WGS sequence"/>
</dbReference>
<name>A0A1Y1IQJ1_KLENI</name>
<feature type="region of interest" description="Disordered" evidence="1">
    <location>
        <begin position="1"/>
        <end position="21"/>
    </location>
</feature>
<feature type="compositionally biased region" description="Low complexity" evidence="1">
    <location>
        <begin position="1"/>
        <end position="20"/>
    </location>
</feature>
<evidence type="ECO:0000256" key="1">
    <source>
        <dbReference type="SAM" id="MobiDB-lite"/>
    </source>
</evidence>
<evidence type="ECO:0000313" key="2">
    <source>
        <dbReference type="EMBL" id="GAQ90398.1"/>
    </source>
</evidence>
<accession>A0A1Y1IQJ1</accession>
<gene>
    <name evidence="2" type="ORF">KFL_006340170</name>
</gene>
<dbReference type="AlphaFoldDB" id="A0A1Y1IQJ1"/>